<keyword evidence="2" id="KW-1185">Reference proteome</keyword>
<accession>A0A7K0C2S8</accession>
<reference evidence="1 2" key="1">
    <citation type="submission" date="2019-10" db="EMBL/GenBank/DDBJ databases">
        <title>Actinomadura rubteroloni sp. nov. and Actinomadura macrotermitis sp. nov., isolated from the gut of fungus growing-termite Macrotermes natalensis.</title>
        <authorList>
            <person name="Benndorf R."/>
            <person name="Martin K."/>
            <person name="Kuefner M."/>
            <person name="De Beer W."/>
            <person name="Kaster A.-K."/>
            <person name="Vollmers J."/>
            <person name="Poulsen M."/>
            <person name="Beemelmanns C."/>
        </authorList>
    </citation>
    <scope>NUCLEOTIDE SEQUENCE [LARGE SCALE GENOMIC DNA]</scope>
    <source>
        <strain evidence="1 2">RB68</strain>
    </source>
</reference>
<sequence>MAVHVLALKSGATTAQQHRLGLGVFMPQSSGSSSWFQRRSGLFPGAAGLGDLVGTTGTMQAVVKPFSAWINGTSNVTQGGYSFVNGTDVTLTFDPGEAAVARVDRVIARVKDDAFDASGVQDGFVEVLKGGSDGTAAALPASALLLWEVTVPAGASVGTGGLNWNTVRADKRRFTAVSGGMIPVVDAADRDSSLSFYDGLTVWRRDLRAQQVYHSGAWRWPTTIAVTNAADRNLKVPSTVATTGQQVWRSDSRMLEAWDGARWLEQGALLARKSADQTVTNSTTVVDDSDLVLTLPPGGLYELSGMLIYSAHMDADLKIMWSGPANATLDWSCRALHSASDGVDGLQFVDRQTITSMPGLGGGAANNTVVLTGTLHGLLSSGDGGTLRLRWAQRVANATGSILRASSYVLLRRVG</sequence>
<proteinExistence type="predicted"/>
<name>A0A7K0C2S8_9ACTN</name>
<dbReference type="AlphaFoldDB" id="A0A7K0C2S8"/>
<evidence type="ECO:0000313" key="2">
    <source>
        <dbReference type="Proteomes" id="UP000487268"/>
    </source>
</evidence>
<organism evidence="1 2">
    <name type="scientific">Actinomadura macrotermitis</name>
    <dbReference type="NCBI Taxonomy" id="2585200"/>
    <lineage>
        <taxon>Bacteria</taxon>
        <taxon>Bacillati</taxon>
        <taxon>Actinomycetota</taxon>
        <taxon>Actinomycetes</taxon>
        <taxon>Streptosporangiales</taxon>
        <taxon>Thermomonosporaceae</taxon>
        <taxon>Actinomadura</taxon>
    </lineage>
</organism>
<dbReference type="EMBL" id="WEGH01000004">
    <property type="protein sequence ID" value="MQY07749.1"/>
    <property type="molecule type" value="Genomic_DNA"/>
</dbReference>
<gene>
    <name evidence="1" type="ORF">ACRB68_58510</name>
</gene>
<dbReference type="OrthoDB" id="5193571at2"/>
<dbReference type="Proteomes" id="UP000487268">
    <property type="component" value="Unassembled WGS sequence"/>
</dbReference>
<evidence type="ECO:0000313" key="1">
    <source>
        <dbReference type="EMBL" id="MQY07749.1"/>
    </source>
</evidence>
<protein>
    <submittedName>
        <fullName evidence="1">Uncharacterized protein</fullName>
    </submittedName>
</protein>
<dbReference type="RefSeq" id="WP_153538197.1">
    <property type="nucleotide sequence ID" value="NZ_WEGH01000004.1"/>
</dbReference>
<comment type="caution">
    <text evidence="1">The sequence shown here is derived from an EMBL/GenBank/DDBJ whole genome shotgun (WGS) entry which is preliminary data.</text>
</comment>